<reference evidence="10 11" key="1">
    <citation type="submission" date="2009-01" db="EMBL/GenBank/DDBJ databases">
        <authorList>
            <person name="Fulton L."/>
            <person name="Clifton S."/>
            <person name="Fulton B."/>
            <person name="Xu J."/>
            <person name="Minx P."/>
            <person name="Pepin K.H."/>
            <person name="Johnson M."/>
            <person name="Bhonagiri V."/>
            <person name="Nash W.E."/>
            <person name="Mardis E.R."/>
            <person name="Wilson R.K."/>
        </authorList>
    </citation>
    <scope>NUCLEOTIDE SEQUENCE [LARGE SCALE GENOMIC DNA]</scope>
    <source>
        <strain evidence="10 11">DSM 5476</strain>
    </source>
</reference>
<dbReference type="CDD" id="cd18120">
    <property type="entry name" value="ATP-synt_Vo_Ao_c"/>
    <property type="match status" value="1"/>
</dbReference>
<comment type="subcellular location">
    <subcellularLocation>
        <location evidence="1">Membrane</location>
        <topology evidence="1">Multi-pass membrane protein</topology>
    </subcellularLocation>
</comment>
<dbReference type="Pfam" id="PF00137">
    <property type="entry name" value="ATP-synt_C"/>
    <property type="match status" value="1"/>
</dbReference>
<dbReference type="AlphaFoldDB" id="C0EH31"/>
<dbReference type="EMBL" id="ACEC01000115">
    <property type="protein sequence ID" value="EEG29118.1"/>
    <property type="molecule type" value="Genomic_DNA"/>
</dbReference>
<dbReference type="InterPro" id="IPR002379">
    <property type="entry name" value="ATPase_proteolipid_c-like_dom"/>
</dbReference>
<evidence type="ECO:0000256" key="5">
    <source>
        <dbReference type="ARBA" id="ARBA00023136"/>
    </source>
</evidence>
<evidence type="ECO:0000256" key="8">
    <source>
        <dbReference type="SAM" id="Phobius"/>
    </source>
</evidence>
<keyword evidence="5 8" id="KW-0472">Membrane</keyword>
<evidence type="ECO:0000259" key="9">
    <source>
        <dbReference type="Pfam" id="PF00137"/>
    </source>
</evidence>
<dbReference type="GO" id="GO:0033177">
    <property type="term" value="C:proton-transporting two-sector ATPase complex, proton-transporting domain"/>
    <property type="evidence" value="ECO:0007669"/>
    <property type="project" value="InterPro"/>
</dbReference>
<evidence type="ECO:0000256" key="6">
    <source>
        <dbReference type="ARBA" id="ARBA00032200"/>
    </source>
</evidence>
<evidence type="ECO:0000313" key="10">
    <source>
        <dbReference type="EMBL" id="EEG29118.1"/>
    </source>
</evidence>
<keyword evidence="3 8" id="KW-0812">Transmembrane</keyword>
<keyword evidence="4 8" id="KW-1133">Transmembrane helix</keyword>
<dbReference type="SUPFAM" id="SSF81333">
    <property type="entry name" value="F1F0 ATP synthase subunit C"/>
    <property type="match status" value="1"/>
</dbReference>
<keyword evidence="11" id="KW-1185">Reference proteome</keyword>
<dbReference type="Proteomes" id="UP000003340">
    <property type="component" value="Unassembled WGS sequence"/>
</dbReference>
<protein>
    <recommendedName>
        <fullName evidence="6">ATP synthase F(0) sector subunit c</fullName>
    </recommendedName>
    <alternativeName>
        <fullName evidence="7">F-type ATPase subunit c</fullName>
    </alternativeName>
</protein>
<sequence length="141" mass="13960">MLIFVLPLIAVVLLMLPLIPVYRGVKTGKQAKHRIIFNLCAFFGIIALGTILPLSGAVSAAPAEAAAAVTSVGDGLKAVAAALAVGVSGIGGGIAVASSASSAIGACSEDPKSFGKSLIFVALGEGVALYGFIVALLLILL</sequence>
<reference evidence="10 11" key="2">
    <citation type="submission" date="2009-02" db="EMBL/GenBank/DDBJ databases">
        <title>Draft genome sequence of Clostridium methylpentosum (DSM 5476).</title>
        <authorList>
            <person name="Sudarsanam P."/>
            <person name="Ley R."/>
            <person name="Guruge J."/>
            <person name="Turnbaugh P.J."/>
            <person name="Mahowald M."/>
            <person name="Liep D."/>
            <person name="Gordon J."/>
        </authorList>
    </citation>
    <scope>NUCLEOTIDE SEQUENCE [LARGE SCALE GENOMIC DNA]</scope>
    <source>
        <strain evidence="10 11">DSM 5476</strain>
    </source>
</reference>
<comment type="similarity">
    <text evidence="2">Belongs to the ATPase C chain family.</text>
</comment>
<dbReference type="PRINTS" id="PR00124">
    <property type="entry name" value="ATPASEC"/>
</dbReference>
<feature type="transmembrane region" description="Helical" evidence="8">
    <location>
        <begin position="118"/>
        <end position="140"/>
    </location>
</feature>
<feature type="transmembrane region" description="Helical" evidence="8">
    <location>
        <begin position="78"/>
        <end position="97"/>
    </location>
</feature>
<evidence type="ECO:0000313" key="11">
    <source>
        <dbReference type="Proteomes" id="UP000003340"/>
    </source>
</evidence>
<evidence type="ECO:0000256" key="2">
    <source>
        <dbReference type="ARBA" id="ARBA00006704"/>
    </source>
</evidence>
<dbReference type="Gene3D" id="1.20.120.610">
    <property type="entry name" value="lithium bound rotor ring of v- atpase"/>
    <property type="match status" value="1"/>
</dbReference>
<name>C0EH31_9FIRM</name>
<gene>
    <name evidence="10" type="ORF">CLOSTMETH_03231</name>
</gene>
<evidence type="ECO:0000256" key="1">
    <source>
        <dbReference type="ARBA" id="ARBA00004141"/>
    </source>
</evidence>
<dbReference type="HOGENOM" id="CLU_148047_3_0_9"/>
<dbReference type="GO" id="GO:0015078">
    <property type="term" value="F:proton transmembrane transporter activity"/>
    <property type="evidence" value="ECO:0007669"/>
    <property type="project" value="InterPro"/>
</dbReference>
<dbReference type="InterPro" id="IPR000454">
    <property type="entry name" value="ATP_synth_F0_csu"/>
</dbReference>
<dbReference type="InterPro" id="IPR035921">
    <property type="entry name" value="F/V-ATP_Csub_sf"/>
</dbReference>
<organism evidence="10 11">
    <name type="scientific">[Clostridium] methylpentosum DSM 5476</name>
    <dbReference type="NCBI Taxonomy" id="537013"/>
    <lineage>
        <taxon>Bacteria</taxon>
        <taxon>Bacillati</taxon>
        <taxon>Bacillota</taxon>
        <taxon>Clostridia</taxon>
        <taxon>Eubacteriales</taxon>
        <taxon>Oscillospiraceae</taxon>
        <taxon>Oscillospiraceae incertae sedis</taxon>
    </lineage>
</organism>
<proteinExistence type="inferred from homology"/>
<feature type="transmembrane region" description="Helical" evidence="8">
    <location>
        <begin position="35"/>
        <end position="58"/>
    </location>
</feature>
<evidence type="ECO:0000256" key="7">
    <source>
        <dbReference type="ARBA" id="ARBA00032887"/>
    </source>
</evidence>
<feature type="domain" description="V-ATPase proteolipid subunit C-like" evidence="9">
    <location>
        <begin position="80"/>
        <end position="138"/>
    </location>
</feature>
<dbReference type="STRING" id="537013.CLOSTMETH_03231"/>
<evidence type="ECO:0000256" key="4">
    <source>
        <dbReference type="ARBA" id="ARBA00022989"/>
    </source>
</evidence>
<feature type="transmembrane region" description="Helical" evidence="8">
    <location>
        <begin position="6"/>
        <end position="23"/>
    </location>
</feature>
<comment type="caution">
    <text evidence="10">The sequence shown here is derived from an EMBL/GenBank/DDBJ whole genome shotgun (WGS) entry which is preliminary data.</text>
</comment>
<accession>C0EH31</accession>
<dbReference type="GO" id="GO:0015986">
    <property type="term" value="P:proton motive force-driven ATP synthesis"/>
    <property type="evidence" value="ECO:0007669"/>
    <property type="project" value="InterPro"/>
</dbReference>
<evidence type="ECO:0000256" key="3">
    <source>
        <dbReference type="ARBA" id="ARBA00022692"/>
    </source>
</evidence>
<dbReference type="GO" id="GO:0045259">
    <property type="term" value="C:proton-transporting ATP synthase complex"/>
    <property type="evidence" value="ECO:0007669"/>
    <property type="project" value="InterPro"/>
</dbReference>
<dbReference type="eggNOG" id="COG0636">
    <property type="taxonomic scope" value="Bacteria"/>
</dbReference>